<dbReference type="GeneID" id="90073097"/>
<protein>
    <recommendedName>
        <fullName evidence="5">Processing of GAS1 and ALP protein 2</fullName>
    </recommendedName>
</protein>
<proteinExistence type="predicted"/>
<evidence type="ECO:0000313" key="4">
    <source>
        <dbReference type="Proteomes" id="UP001360560"/>
    </source>
</evidence>
<dbReference type="AlphaFoldDB" id="A0AAV5QJV2"/>
<reference evidence="3 4" key="1">
    <citation type="journal article" date="2023" name="Elife">
        <title>Identification of key yeast species and microbe-microbe interactions impacting larval growth of Drosophila in the wild.</title>
        <authorList>
            <person name="Mure A."/>
            <person name="Sugiura Y."/>
            <person name="Maeda R."/>
            <person name="Honda K."/>
            <person name="Sakurai N."/>
            <person name="Takahashi Y."/>
            <person name="Watada M."/>
            <person name="Katoh T."/>
            <person name="Gotoh A."/>
            <person name="Gotoh Y."/>
            <person name="Taniguchi I."/>
            <person name="Nakamura K."/>
            <person name="Hayashi T."/>
            <person name="Katayama T."/>
            <person name="Uemura T."/>
            <person name="Hattori Y."/>
        </authorList>
    </citation>
    <scope>NUCLEOTIDE SEQUENCE [LARGE SCALE GENOMIC DNA]</scope>
    <source>
        <strain evidence="3 4">SC-9</strain>
    </source>
</reference>
<evidence type="ECO:0000256" key="1">
    <source>
        <dbReference type="SAM" id="MobiDB-lite"/>
    </source>
</evidence>
<dbReference type="EMBL" id="BTFZ01000004">
    <property type="protein sequence ID" value="GMM35118.1"/>
    <property type="molecule type" value="Genomic_DNA"/>
</dbReference>
<keyword evidence="2" id="KW-1133">Transmembrane helix</keyword>
<evidence type="ECO:0000313" key="3">
    <source>
        <dbReference type="EMBL" id="GMM35118.1"/>
    </source>
</evidence>
<keyword evidence="2" id="KW-0472">Membrane</keyword>
<evidence type="ECO:0008006" key="5">
    <source>
        <dbReference type="Google" id="ProtNLM"/>
    </source>
</evidence>
<dbReference type="RefSeq" id="XP_064852118.1">
    <property type="nucleotide sequence ID" value="XM_064996046.1"/>
</dbReference>
<accession>A0AAV5QJV2</accession>
<dbReference type="Proteomes" id="UP001360560">
    <property type="component" value="Unassembled WGS sequence"/>
</dbReference>
<feature type="region of interest" description="Disordered" evidence="1">
    <location>
        <begin position="132"/>
        <end position="151"/>
    </location>
</feature>
<keyword evidence="4" id="KW-1185">Reference proteome</keyword>
<comment type="caution">
    <text evidence="3">The sequence shown here is derived from an EMBL/GenBank/DDBJ whole genome shotgun (WGS) entry which is preliminary data.</text>
</comment>
<keyword evidence="2" id="KW-0812">Transmembrane</keyword>
<feature type="transmembrane region" description="Helical" evidence="2">
    <location>
        <begin position="42"/>
        <end position="60"/>
    </location>
</feature>
<sequence length="151" mass="17659">MFFRREDGFMSVRDAILKKSDVLPTFFSDLLLNWLPEDLLEYPVRQLVFLLIFACGYILIRQRVLQHRVNKAKMEAIEKGESVDDNVDDLFEKDSEEMGESKSTAINEASWGWGQQTRRDVKAKQAILQQMLKERQGNDEEDDDIKDLLED</sequence>
<organism evidence="3 4">
    <name type="scientific">Saccharomycopsis crataegensis</name>
    <dbReference type="NCBI Taxonomy" id="43959"/>
    <lineage>
        <taxon>Eukaryota</taxon>
        <taxon>Fungi</taxon>
        <taxon>Dikarya</taxon>
        <taxon>Ascomycota</taxon>
        <taxon>Saccharomycotina</taxon>
        <taxon>Saccharomycetes</taxon>
        <taxon>Saccharomycopsidaceae</taxon>
        <taxon>Saccharomycopsis</taxon>
    </lineage>
</organism>
<evidence type="ECO:0000256" key="2">
    <source>
        <dbReference type="SAM" id="Phobius"/>
    </source>
</evidence>
<name>A0AAV5QJV2_9ASCO</name>
<gene>
    <name evidence="3" type="ORF">DASC09_024430</name>
</gene>